<reference evidence="2" key="1">
    <citation type="submission" date="2020-02" db="EMBL/GenBank/DDBJ databases">
        <authorList>
            <person name="Meier V. D."/>
        </authorList>
    </citation>
    <scope>NUCLEOTIDE SEQUENCE</scope>
    <source>
        <strain evidence="2">AVDCRST_MAG64</strain>
    </source>
</reference>
<dbReference type="AlphaFoldDB" id="A0A6J4Q960"/>
<dbReference type="Pfam" id="PF16661">
    <property type="entry name" value="Lactamase_B_6"/>
    <property type="match status" value="1"/>
</dbReference>
<sequence length="322" mass="35897">MRIQFCGANRTVTGSSHLIEVNGLRLFLDMGMFQGPRDEARRMNEYLPADVRSADAIILSHAHFDHSGKLPVAVRAGFAGPIYCTPPTAEVARLILEDSAQIQVEDAEHLNRRSRRPDEPRLDPLYAPADIPPVLRLMKRVKYEQRTDLGNGVSFTFYDAGHILGSAYVILEWQEQGTGGAAGATRKLLFTADVGRYDTPIIRDPHPLPGPVDVVITESTYGNGSHGPIDEVEPQLLDAVRHVVQTRGRLIIPAFAVGRTQTMLWYLEKFAREKLVPPVRVFVDSPMGVEATKITRAFHDYFDRQTLDLVGEDRLFAGDRVT</sequence>
<evidence type="ECO:0000259" key="1">
    <source>
        <dbReference type="SMART" id="SM00849"/>
    </source>
</evidence>
<protein>
    <submittedName>
        <fullName evidence="2">Metallo-beta-lactamase family protein, RNA-specific</fullName>
    </submittedName>
</protein>
<dbReference type="GO" id="GO:0004521">
    <property type="term" value="F:RNA endonuclease activity"/>
    <property type="evidence" value="ECO:0007669"/>
    <property type="project" value="TreeGrafter"/>
</dbReference>
<dbReference type="CDD" id="cd16295">
    <property type="entry name" value="TTHA0252-CPSF-like_MBL-fold"/>
    <property type="match status" value="1"/>
</dbReference>
<dbReference type="SUPFAM" id="SSF56281">
    <property type="entry name" value="Metallo-hydrolase/oxidoreductase"/>
    <property type="match status" value="1"/>
</dbReference>
<dbReference type="Gene3D" id="3.60.15.10">
    <property type="entry name" value="Ribonuclease Z/Hydroxyacylglutathione hydrolase-like"/>
    <property type="match status" value="1"/>
</dbReference>
<evidence type="ECO:0000313" key="2">
    <source>
        <dbReference type="EMBL" id="CAA9431362.1"/>
    </source>
</evidence>
<name>A0A6J4Q960_9BACT</name>
<accession>A0A6J4Q960</accession>
<organism evidence="2">
    <name type="scientific">uncultured Phycisphaerae bacterium</name>
    <dbReference type="NCBI Taxonomy" id="904963"/>
    <lineage>
        <taxon>Bacteria</taxon>
        <taxon>Pseudomonadati</taxon>
        <taxon>Planctomycetota</taxon>
        <taxon>Phycisphaerae</taxon>
        <taxon>environmental samples</taxon>
    </lineage>
</organism>
<dbReference type="InterPro" id="IPR036866">
    <property type="entry name" value="RibonucZ/Hydroxyglut_hydro"/>
</dbReference>
<dbReference type="InterPro" id="IPR050698">
    <property type="entry name" value="MBL"/>
</dbReference>
<dbReference type="PANTHER" id="PTHR11203">
    <property type="entry name" value="CLEAVAGE AND POLYADENYLATION SPECIFICITY FACTOR FAMILY MEMBER"/>
    <property type="match status" value="1"/>
</dbReference>
<dbReference type="PANTHER" id="PTHR11203:SF37">
    <property type="entry name" value="INTEGRATOR COMPLEX SUBUNIT 11"/>
    <property type="match status" value="1"/>
</dbReference>
<dbReference type="InterPro" id="IPR001279">
    <property type="entry name" value="Metallo-B-lactamas"/>
</dbReference>
<feature type="non-terminal residue" evidence="2">
    <location>
        <position position="322"/>
    </location>
</feature>
<proteinExistence type="predicted"/>
<dbReference type="SMART" id="SM00849">
    <property type="entry name" value="Lactamase_B"/>
    <property type="match status" value="1"/>
</dbReference>
<dbReference type="GO" id="GO:0016787">
    <property type="term" value="F:hydrolase activity"/>
    <property type="evidence" value="ECO:0007669"/>
    <property type="project" value="UniProtKB-KW"/>
</dbReference>
<gene>
    <name evidence="2" type="ORF">AVDCRST_MAG64-3523</name>
</gene>
<feature type="domain" description="Metallo-beta-lactamase" evidence="1">
    <location>
        <begin position="13"/>
        <end position="255"/>
    </location>
</feature>
<dbReference type="EMBL" id="CADCUQ010000809">
    <property type="protein sequence ID" value="CAA9431362.1"/>
    <property type="molecule type" value="Genomic_DNA"/>
</dbReference>